<feature type="region of interest" description="Disordered" evidence="1">
    <location>
        <begin position="808"/>
        <end position="837"/>
    </location>
</feature>
<reference evidence="4" key="1">
    <citation type="journal article" date="2006" name="PLoS Biol.">
        <title>Macronuclear genome sequence of the ciliate Tetrahymena thermophila, a model eukaryote.</title>
        <authorList>
            <person name="Eisen J.A."/>
            <person name="Coyne R.S."/>
            <person name="Wu M."/>
            <person name="Wu D."/>
            <person name="Thiagarajan M."/>
            <person name="Wortman J.R."/>
            <person name="Badger J.H."/>
            <person name="Ren Q."/>
            <person name="Amedeo P."/>
            <person name="Jones K.M."/>
            <person name="Tallon L.J."/>
            <person name="Delcher A.L."/>
            <person name="Salzberg S.L."/>
            <person name="Silva J.C."/>
            <person name="Haas B.J."/>
            <person name="Majoros W.H."/>
            <person name="Farzad M."/>
            <person name="Carlton J.M."/>
            <person name="Smith R.K. Jr."/>
            <person name="Garg J."/>
            <person name="Pearlman R.E."/>
            <person name="Karrer K.M."/>
            <person name="Sun L."/>
            <person name="Manning G."/>
            <person name="Elde N.C."/>
            <person name="Turkewitz A.P."/>
            <person name="Asai D.J."/>
            <person name="Wilkes D.E."/>
            <person name="Wang Y."/>
            <person name="Cai H."/>
            <person name="Collins K."/>
            <person name="Stewart B.A."/>
            <person name="Lee S.R."/>
            <person name="Wilamowska K."/>
            <person name="Weinberg Z."/>
            <person name="Ruzzo W.L."/>
            <person name="Wloga D."/>
            <person name="Gaertig J."/>
            <person name="Frankel J."/>
            <person name="Tsao C.-C."/>
            <person name="Gorovsky M.A."/>
            <person name="Keeling P.J."/>
            <person name="Waller R.F."/>
            <person name="Patron N.J."/>
            <person name="Cherry J.M."/>
            <person name="Stover N.A."/>
            <person name="Krieger C.J."/>
            <person name="del Toro C."/>
            <person name="Ryder H.F."/>
            <person name="Williamson S.C."/>
            <person name="Barbeau R.A."/>
            <person name="Hamilton E.P."/>
            <person name="Orias E."/>
        </authorList>
    </citation>
    <scope>NUCLEOTIDE SEQUENCE [LARGE SCALE GENOMIC DNA]</scope>
    <source>
        <strain evidence="4">SB210</strain>
    </source>
</reference>
<evidence type="ECO:0000256" key="2">
    <source>
        <dbReference type="SAM" id="Phobius"/>
    </source>
</evidence>
<evidence type="ECO:0000313" key="3">
    <source>
        <dbReference type="EMBL" id="EAR87303.2"/>
    </source>
</evidence>
<keyword evidence="2 3" id="KW-0812">Transmembrane</keyword>
<keyword evidence="4" id="KW-1185">Reference proteome</keyword>
<dbReference type="eggNOG" id="KOG3525">
    <property type="taxonomic scope" value="Eukaryota"/>
</dbReference>
<dbReference type="InterPro" id="IPR006212">
    <property type="entry name" value="Furin_repeat"/>
</dbReference>
<organism evidence="3 4">
    <name type="scientific">Tetrahymena thermophila (strain SB210)</name>
    <dbReference type="NCBI Taxonomy" id="312017"/>
    <lineage>
        <taxon>Eukaryota</taxon>
        <taxon>Sar</taxon>
        <taxon>Alveolata</taxon>
        <taxon>Ciliophora</taxon>
        <taxon>Intramacronucleata</taxon>
        <taxon>Oligohymenophorea</taxon>
        <taxon>Hymenostomatida</taxon>
        <taxon>Tetrahymenina</taxon>
        <taxon>Tetrahymenidae</taxon>
        <taxon>Tetrahymena</taxon>
    </lineage>
</organism>
<feature type="transmembrane region" description="Helical" evidence="2">
    <location>
        <begin position="891"/>
        <end position="910"/>
    </location>
</feature>
<evidence type="ECO:0000313" key="4">
    <source>
        <dbReference type="Proteomes" id="UP000009168"/>
    </source>
</evidence>
<gene>
    <name evidence="3" type="ORF">TTHERM_00056170</name>
</gene>
<feature type="transmembrane region" description="Helical" evidence="2">
    <location>
        <begin position="715"/>
        <end position="736"/>
    </location>
</feature>
<sequence length="1088" mass="128208">MQNQHFRIISDHLLHPLRQQLTGDVQIQRRVYKNIGSSFSADWKKYKIDSTQCIFKYNFKQYIEAEYINNFFQIQIYYQYKIQGGDFQKLVVKAQRKEIDDYKVEYDSRFFSWKYIQVSFDIFVNTKILELELKLPLNIDSNCNSEELQNVDFTYGNIKSMTITKITNILCPTKSSPESIYSCYNCLEEYNRVMVNNYCECEDGYYQYKNQLTCSRCNGSCKKCNYNKNKCSECFENAYLDLNNQCKCYDGFFSNFDQKCEKCSSNCKKCQGRSDFCTQCIDDINMKPPSCKCPNGMYFDLADQKCKFCSYKCSTCTDRPDQCTTCTKGYQLAPLCIKECDQFQELDFQKNECVPLSCDNKCGSCIGKRNNCSTCRGDRQRPPYCLCEQHKYDDLKSENCLTCPIGEFIDVNSGNFKCQKCHFSCKRCKGSLITDCTECYPDQFYLSASSTCECIEQEMDIINDTKSKTPKCQTMMKMSLKVYINENFQQVFRIEFSSPLIKSIKKLDLVEALQIKLENVSQNEYQIQFFDIIDRNYIEFIIFANKIIPKQKIFVQLLTQYVLYGEGQNILSRWYLNNPIEIQMFQDLQDLSNKQQNLLRLKKASESVQNNPFVKFVTQYYFFLFILSTLQPTILFILVSTQLPITLELFLKIIGQFVFNKNKFFAWYELSQENAKQEYYIFFFDVTEYIKNDKPQSYEIEQLGFMKNFIFNNQIPLLIVTLFCIIYWIISFIDVFKLCKICFKQKQEDQVDNGSQHLSQTSQNSKGLMKEQQQKGQNIQDKKQEQVYMNQNQNQSINGYEQMNSQQVLQEQRESNETKTSIDSQDQSKITDEQEKQNDQSKIKKIKQILQNLIVSNMESNFAIYFISMGIFLGKIITIICVQLNSFNQIAFVSMILIVQILLLIYIIFVRPFKSRIFLCLKVIATSSYLLSWFCLLLYLIKRQQLNSQSEQFYESKDVEYMDNLGLSIIILLIVFNAIYLILFLIKIAYQTVELCKLLWSKKEINLIVVYKNSNSDDTYLQFNMKNNIKQQFIELQTQTNNSEDKYKKMEYEESNNKTKMQFKSQCIQLTGISITNQNDLKYLNKKI</sequence>
<feature type="transmembrane region" description="Helical" evidence="2">
    <location>
        <begin position="862"/>
        <end position="885"/>
    </location>
</feature>
<dbReference type="EMBL" id="GG662853">
    <property type="protein sequence ID" value="EAR87303.2"/>
    <property type="molecule type" value="Genomic_DNA"/>
</dbReference>
<dbReference type="Proteomes" id="UP000009168">
    <property type="component" value="Unassembled WGS sequence"/>
</dbReference>
<dbReference type="InParanoid" id="I7LTU4"/>
<dbReference type="Gene3D" id="2.10.220.10">
    <property type="entry name" value="Hormone Receptor, Insulin-like Growth Factor Receptor 1, Chain A, domain 2"/>
    <property type="match status" value="2"/>
</dbReference>
<dbReference type="GeneID" id="7835111"/>
<feature type="compositionally biased region" description="Polar residues" evidence="1">
    <location>
        <begin position="818"/>
        <end position="828"/>
    </location>
</feature>
<feature type="compositionally biased region" description="Polar residues" evidence="1">
    <location>
        <begin position="753"/>
        <end position="766"/>
    </location>
</feature>
<keyword evidence="2" id="KW-0472">Membrane</keyword>
<dbReference type="RefSeq" id="XP_001007548.2">
    <property type="nucleotide sequence ID" value="XM_001007548.2"/>
</dbReference>
<dbReference type="SMART" id="SM00261">
    <property type="entry name" value="FU"/>
    <property type="match status" value="5"/>
</dbReference>
<dbReference type="CDD" id="cd00064">
    <property type="entry name" value="FU"/>
    <property type="match status" value="2"/>
</dbReference>
<feature type="transmembrane region" description="Helical" evidence="2">
    <location>
        <begin position="965"/>
        <end position="990"/>
    </location>
</feature>
<dbReference type="KEGG" id="tet:TTHERM_00056170"/>
<dbReference type="InterPro" id="IPR009030">
    <property type="entry name" value="Growth_fac_rcpt_cys_sf"/>
</dbReference>
<accession>I7LTU4</accession>
<proteinExistence type="predicted"/>
<protein>
    <submittedName>
        <fullName evidence="3">Transmembrane protein, putative</fullName>
    </submittedName>
</protein>
<dbReference type="PANTHER" id="PTHR15332">
    <property type="entry name" value="PROPROTEIN CONVERTASE SUBTILISIN_KEXIN TYPE 5-LIKE"/>
    <property type="match status" value="1"/>
</dbReference>
<feature type="transmembrane region" description="Helical" evidence="2">
    <location>
        <begin position="917"/>
        <end position="941"/>
    </location>
</feature>
<name>I7LTU4_TETTS</name>
<dbReference type="PANTHER" id="PTHR15332:SF175">
    <property type="entry name" value="PROPROTEIN CONVERTASE SUBTILISIN_KEXIN TYPE 5-LIKE"/>
    <property type="match status" value="1"/>
</dbReference>
<feature type="region of interest" description="Disordered" evidence="1">
    <location>
        <begin position="753"/>
        <end position="782"/>
    </location>
</feature>
<dbReference type="SUPFAM" id="SSF57184">
    <property type="entry name" value="Growth factor receptor domain"/>
    <property type="match status" value="3"/>
</dbReference>
<dbReference type="AlphaFoldDB" id="I7LTU4"/>
<evidence type="ECO:0000256" key="1">
    <source>
        <dbReference type="SAM" id="MobiDB-lite"/>
    </source>
</evidence>
<keyword evidence="2" id="KW-1133">Transmembrane helix</keyword>
<dbReference type="OrthoDB" id="300641at2759"/>